<organism evidence="2 3">
    <name type="scientific">Blattamonas nauphoetae</name>
    <dbReference type="NCBI Taxonomy" id="2049346"/>
    <lineage>
        <taxon>Eukaryota</taxon>
        <taxon>Metamonada</taxon>
        <taxon>Preaxostyla</taxon>
        <taxon>Oxymonadida</taxon>
        <taxon>Blattamonas</taxon>
    </lineage>
</organism>
<feature type="compositionally biased region" description="Polar residues" evidence="1">
    <location>
        <begin position="133"/>
        <end position="142"/>
    </location>
</feature>
<evidence type="ECO:0000256" key="1">
    <source>
        <dbReference type="SAM" id="MobiDB-lite"/>
    </source>
</evidence>
<dbReference type="EMBL" id="JARBJD010000093">
    <property type="protein sequence ID" value="KAK2953331.1"/>
    <property type="molecule type" value="Genomic_DNA"/>
</dbReference>
<reference evidence="2 3" key="1">
    <citation type="journal article" date="2022" name="bioRxiv">
        <title>Genomics of Preaxostyla Flagellates Illuminates Evolutionary Transitions and the Path Towards Mitochondrial Loss.</title>
        <authorList>
            <person name="Novak L.V.F."/>
            <person name="Treitli S.C."/>
            <person name="Pyrih J."/>
            <person name="Halakuc P."/>
            <person name="Pipaliya S.V."/>
            <person name="Vacek V."/>
            <person name="Brzon O."/>
            <person name="Soukal P."/>
            <person name="Eme L."/>
            <person name="Dacks J.B."/>
            <person name="Karnkowska A."/>
            <person name="Elias M."/>
            <person name="Hampl V."/>
        </authorList>
    </citation>
    <scope>NUCLEOTIDE SEQUENCE [LARGE SCALE GENOMIC DNA]</scope>
    <source>
        <strain evidence="2">NAU3</strain>
        <tissue evidence="2">Gut</tissue>
    </source>
</reference>
<feature type="compositionally biased region" description="Polar residues" evidence="1">
    <location>
        <begin position="312"/>
        <end position="350"/>
    </location>
</feature>
<comment type="caution">
    <text evidence="2">The sequence shown here is derived from an EMBL/GenBank/DDBJ whole genome shotgun (WGS) entry which is preliminary data.</text>
</comment>
<feature type="compositionally biased region" description="Basic and acidic residues" evidence="1">
    <location>
        <begin position="90"/>
        <end position="103"/>
    </location>
</feature>
<feature type="region of interest" description="Disordered" evidence="1">
    <location>
        <begin position="36"/>
        <end position="169"/>
    </location>
</feature>
<evidence type="ECO:0000313" key="2">
    <source>
        <dbReference type="EMBL" id="KAK2953331.1"/>
    </source>
</evidence>
<proteinExistence type="predicted"/>
<feature type="compositionally biased region" description="Polar residues" evidence="1">
    <location>
        <begin position="76"/>
        <end position="89"/>
    </location>
</feature>
<feature type="region of interest" description="Disordered" evidence="1">
    <location>
        <begin position="312"/>
        <end position="368"/>
    </location>
</feature>
<keyword evidence="3" id="KW-1185">Reference proteome</keyword>
<name>A0ABQ9XLN3_9EUKA</name>
<dbReference type="Proteomes" id="UP001281761">
    <property type="component" value="Unassembled WGS sequence"/>
</dbReference>
<protein>
    <submittedName>
        <fullName evidence="2">Uncharacterized protein</fullName>
    </submittedName>
</protein>
<sequence length="508" mass="56210">MDVDQSDQDFSHPNPDSQHSQSYFYFTLSLTESPFAPDVSFPSQNPSPSPFDDDFGDGFADPEFWALPDQPIDETILNQSFSTQHPSAQQDERNEAVNDRAEMKTGSFSAYSATLRHPDADRSFPPVGRMTRNDTSFSSTFPMESKTEGSPPENEQKSDSDDSTTFLPLVSPVQTLSPDFWAQILPEEEWSLDGTAQSSTESPVAPRVLSPSSSAACQSALRPLFPSQCFQQTPSDADLGVQSSNKESWTVHNQVDDTILGESLSAQNPSPQQDERDEAVNDRAEMKQGSFPTYMAALHYLWANLSFPPLNPAQTGTAQPPFASQNHVTDYPNTERSTTQEGTKSESANAQRDGAPAKEPKKKNPPTYAKLAGLTLNEGPFVEFAEGSHVRVGKDIVRIERSVEIDRELEEKGIVGQPDRNVVQIDQKDIRGVTIDYNEGKKTTLIWLSFLVCDRAILQSQRPGKKYGLIRSSDLFGLIGSSEMGQFLLSEKKSEIWSNPSSERFITT</sequence>
<evidence type="ECO:0000313" key="3">
    <source>
        <dbReference type="Proteomes" id="UP001281761"/>
    </source>
</evidence>
<gene>
    <name evidence="2" type="ORF">BLNAU_11794</name>
</gene>
<accession>A0ABQ9XLN3</accession>